<comment type="caution">
    <text evidence="3">The sequence shown here is derived from an EMBL/GenBank/DDBJ whole genome shotgun (WGS) entry which is preliminary data.</text>
</comment>
<sequence precursor="true">MTNLLNRRQWIGATAASLSVPSFFPSSATAQSAQNDRPIAAVIGAGGRGTSMAWHQFGRSANLVAICDVDLPEAERAAATIEAKIGVRPDVYQDYRKLLERDDIEVVGNATPDHWHTKINIIASTISMSLLRI</sequence>
<keyword evidence="1" id="KW-0732">Signal</keyword>
<gene>
    <name evidence="3" type="ORF">Poly41_56660</name>
</gene>
<dbReference type="PANTHER" id="PTHR43818">
    <property type="entry name" value="BCDNA.GH03377"/>
    <property type="match status" value="1"/>
</dbReference>
<feature type="signal peptide" evidence="1">
    <location>
        <begin position="1"/>
        <end position="30"/>
    </location>
</feature>
<dbReference type="Gene3D" id="3.40.50.720">
    <property type="entry name" value="NAD(P)-binding Rossmann-like Domain"/>
    <property type="match status" value="1"/>
</dbReference>
<dbReference type="Proteomes" id="UP000319143">
    <property type="component" value="Unassembled WGS sequence"/>
</dbReference>
<dbReference type="InterPro" id="IPR036291">
    <property type="entry name" value="NAD(P)-bd_dom_sf"/>
</dbReference>
<dbReference type="SUPFAM" id="SSF51735">
    <property type="entry name" value="NAD(P)-binding Rossmann-fold domains"/>
    <property type="match status" value="1"/>
</dbReference>
<protein>
    <submittedName>
        <fullName evidence="3">Oxidoreductase family, NAD-binding Rossmann fold</fullName>
    </submittedName>
</protein>
<dbReference type="GO" id="GO:0000166">
    <property type="term" value="F:nucleotide binding"/>
    <property type="evidence" value="ECO:0007669"/>
    <property type="project" value="InterPro"/>
</dbReference>
<proteinExistence type="predicted"/>
<reference evidence="3 4" key="1">
    <citation type="submission" date="2019-02" db="EMBL/GenBank/DDBJ databases">
        <title>Deep-cultivation of Planctomycetes and their phenomic and genomic characterization uncovers novel biology.</title>
        <authorList>
            <person name="Wiegand S."/>
            <person name="Jogler M."/>
            <person name="Boedeker C."/>
            <person name="Pinto D."/>
            <person name="Vollmers J."/>
            <person name="Rivas-Marin E."/>
            <person name="Kohn T."/>
            <person name="Peeters S.H."/>
            <person name="Heuer A."/>
            <person name="Rast P."/>
            <person name="Oberbeckmann S."/>
            <person name="Bunk B."/>
            <person name="Jeske O."/>
            <person name="Meyerdierks A."/>
            <person name="Storesund J.E."/>
            <person name="Kallscheuer N."/>
            <person name="Luecker S."/>
            <person name="Lage O.M."/>
            <person name="Pohl T."/>
            <person name="Merkel B.J."/>
            <person name="Hornburger P."/>
            <person name="Mueller R.-W."/>
            <person name="Bruemmer F."/>
            <person name="Labrenz M."/>
            <person name="Spormann A.M."/>
            <person name="Op Den Camp H."/>
            <person name="Overmann J."/>
            <person name="Amann R."/>
            <person name="Jetten M.S.M."/>
            <person name="Mascher T."/>
            <person name="Medema M.H."/>
            <person name="Devos D.P."/>
            <person name="Kaster A.-K."/>
            <person name="Ovreas L."/>
            <person name="Rohde M."/>
            <person name="Galperin M.Y."/>
            <person name="Jogler C."/>
        </authorList>
    </citation>
    <scope>NUCLEOTIDE SEQUENCE [LARGE SCALE GENOMIC DNA]</scope>
    <source>
        <strain evidence="3 4">Poly41</strain>
    </source>
</reference>
<dbReference type="InterPro" id="IPR000683">
    <property type="entry name" value="Gfo/Idh/MocA-like_OxRdtase_N"/>
</dbReference>
<accession>A0A5C6D8R6</accession>
<evidence type="ECO:0000256" key="1">
    <source>
        <dbReference type="SAM" id="SignalP"/>
    </source>
</evidence>
<evidence type="ECO:0000313" key="4">
    <source>
        <dbReference type="Proteomes" id="UP000319143"/>
    </source>
</evidence>
<evidence type="ECO:0000313" key="3">
    <source>
        <dbReference type="EMBL" id="TWU32181.1"/>
    </source>
</evidence>
<dbReference type="PROSITE" id="PS51318">
    <property type="entry name" value="TAT"/>
    <property type="match status" value="1"/>
</dbReference>
<feature type="chain" id="PRO_5022751130" evidence="1">
    <location>
        <begin position="31"/>
        <end position="133"/>
    </location>
</feature>
<dbReference type="InterPro" id="IPR050463">
    <property type="entry name" value="Gfo/Idh/MocA_oxidrdct_glycsds"/>
</dbReference>
<name>A0A5C6D8R6_9BACT</name>
<dbReference type="Pfam" id="PF01408">
    <property type="entry name" value="GFO_IDH_MocA"/>
    <property type="match status" value="1"/>
</dbReference>
<dbReference type="EMBL" id="SJPV01000013">
    <property type="protein sequence ID" value="TWU32181.1"/>
    <property type="molecule type" value="Genomic_DNA"/>
</dbReference>
<keyword evidence="4" id="KW-1185">Reference proteome</keyword>
<dbReference type="PANTHER" id="PTHR43818:SF5">
    <property type="entry name" value="OXIDOREDUCTASE FAMILY PROTEIN"/>
    <property type="match status" value="1"/>
</dbReference>
<evidence type="ECO:0000259" key="2">
    <source>
        <dbReference type="Pfam" id="PF01408"/>
    </source>
</evidence>
<feature type="domain" description="Gfo/Idh/MocA-like oxidoreductase N-terminal" evidence="2">
    <location>
        <begin position="41"/>
        <end position="119"/>
    </location>
</feature>
<dbReference type="InterPro" id="IPR006311">
    <property type="entry name" value="TAT_signal"/>
</dbReference>
<organism evidence="3 4">
    <name type="scientific">Novipirellula artificiosorum</name>
    <dbReference type="NCBI Taxonomy" id="2528016"/>
    <lineage>
        <taxon>Bacteria</taxon>
        <taxon>Pseudomonadati</taxon>
        <taxon>Planctomycetota</taxon>
        <taxon>Planctomycetia</taxon>
        <taxon>Pirellulales</taxon>
        <taxon>Pirellulaceae</taxon>
        <taxon>Novipirellula</taxon>
    </lineage>
</organism>
<dbReference type="RefSeq" id="WP_197231663.1">
    <property type="nucleotide sequence ID" value="NZ_SJPV01000013.1"/>
</dbReference>
<dbReference type="AlphaFoldDB" id="A0A5C6D8R6"/>